<dbReference type="STRING" id="4795.A0A225UKM9"/>
<keyword evidence="8" id="KW-0808">Transferase</keyword>
<dbReference type="GO" id="GO:0016787">
    <property type="term" value="F:hydrolase activity"/>
    <property type="evidence" value="ECO:0007669"/>
    <property type="project" value="UniProtKB-KW"/>
</dbReference>
<dbReference type="InterPro" id="IPR039537">
    <property type="entry name" value="Retrotran_Ty1/copia-like"/>
</dbReference>
<evidence type="ECO:0000256" key="6">
    <source>
        <dbReference type="ARBA" id="ARBA00022908"/>
    </source>
</evidence>
<organism evidence="11 12">
    <name type="scientific">Phytophthora megakarya</name>
    <dbReference type="NCBI Taxonomy" id="4795"/>
    <lineage>
        <taxon>Eukaryota</taxon>
        <taxon>Sar</taxon>
        <taxon>Stramenopiles</taxon>
        <taxon>Oomycota</taxon>
        <taxon>Peronosporomycetes</taxon>
        <taxon>Peronosporales</taxon>
        <taxon>Peronosporaceae</taxon>
        <taxon>Phytophthora</taxon>
    </lineage>
</organism>
<keyword evidence="3" id="KW-0255">Endonuclease</keyword>
<dbReference type="OrthoDB" id="127328at2759"/>
<dbReference type="GO" id="GO:0006310">
    <property type="term" value="P:DNA recombination"/>
    <property type="evidence" value="ECO:0007669"/>
    <property type="project" value="UniProtKB-KW"/>
</dbReference>
<keyword evidence="1" id="KW-0540">Nuclease</keyword>
<dbReference type="GO" id="GO:0004519">
    <property type="term" value="F:endonuclease activity"/>
    <property type="evidence" value="ECO:0007669"/>
    <property type="project" value="UniProtKB-KW"/>
</dbReference>
<evidence type="ECO:0000256" key="9">
    <source>
        <dbReference type="ARBA" id="ARBA00023172"/>
    </source>
</evidence>
<evidence type="ECO:0000256" key="7">
    <source>
        <dbReference type="ARBA" id="ARBA00022918"/>
    </source>
</evidence>
<dbReference type="GO" id="GO:0015074">
    <property type="term" value="P:DNA integration"/>
    <property type="evidence" value="ECO:0007669"/>
    <property type="project" value="UniProtKB-KW"/>
</dbReference>
<keyword evidence="12" id="KW-1185">Reference proteome</keyword>
<evidence type="ECO:0000313" key="11">
    <source>
        <dbReference type="EMBL" id="OWY92699.1"/>
    </source>
</evidence>
<evidence type="ECO:0000256" key="1">
    <source>
        <dbReference type="ARBA" id="ARBA00022722"/>
    </source>
</evidence>
<dbReference type="PANTHER" id="PTHR42648">
    <property type="entry name" value="TRANSPOSASE, PUTATIVE-RELATED"/>
    <property type="match status" value="1"/>
</dbReference>
<keyword evidence="9" id="KW-0233">DNA recombination</keyword>
<dbReference type="AlphaFoldDB" id="A0A225UKM9"/>
<keyword evidence="2" id="KW-0479">Metal-binding</keyword>
<keyword evidence="7" id="KW-0695">RNA-directed DNA polymerase</keyword>
<name>A0A225UKM9_9STRA</name>
<keyword evidence="8" id="KW-0548">Nucleotidyltransferase</keyword>
<keyword evidence="6" id="KW-0229">DNA integration</keyword>
<evidence type="ECO:0000313" key="12">
    <source>
        <dbReference type="Proteomes" id="UP000198211"/>
    </source>
</evidence>
<dbReference type="EMBL" id="NBNE01017509">
    <property type="protein sequence ID" value="OWY92699.1"/>
    <property type="molecule type" value="Genomic_DNA"/>
</dbReference>
<keyword evidence="4" id="KW-0378">Hydrolase</keyword>
<feature type="domain" description="Retroviral polymerase SH3-like" evidence="10">
    <location>
        <begin position="66"/>
        <end position="121"/>
    </location>
</feature>
<evidence type="ECO:0000256" key="5">
    <source>
        <dbReference type="ARBA" id="ARBA00022842"/>
    </source>
</evidence>
<dbReference type="InterPro" id="IPR036397">
    <property type="entry name" value="RNaseH_sf"/>
</dbReference>
<gene>
    <name evidence="11" type="ORF">PHMEG_00038187</name>
</gene>
<accession>A0A225UKM9</accession>
<keyword evidence="8" id="KW-0239">DNA-directed DNA polymerase</keyword>
<dbReference type="SUPFAM" id="SSF53098">
    <property type="entry name" value="Ribonuclease H-like"/>
    <property type="match status" value="1"/>
</dbReference>
<dbReference type="GO" id="GO:0003964">
    <property type="term" value="F:RNA-directed DNA polymerase activity"/>
    <property type="evidence" value="ECO:0007669"/>
    <property type="project" value="UniProtKB-KW"/>
</dbReference>
<dbReference type="InterPro" id="IPR057670">
    <property type="entry name" value="SH3_retrovirus"/>
</dbReference>
<dbReference type="Gene3D" id="3.30.420.10">
    <property type="entry name" value="Ribonuclease H-like superfamily/Ribonuclease H"/>
    <property type="match status" value="1"/>
</dbReference>
<proteinExistence type="predicted"/>
<reference evidence="12" key="1">
    <citation type="submission" date="2017-03" db="EMBL/GenBank/DDBJ databases">
        <title>Phytopthora megakarya and P. palmivora, two closely related causual agents of cacao black pod achieved similar genome size and gene model numbers by different mechanisms.</title>
        <authorList>
            <person name="Ali S."/>
            <person name="Shao J."/>
            <person name="Larry D.J."/>
            <person name="Kronmiller B."/>
            <person name="Shen D."/>
            <person name="Strem M.D."/>
            <person name="Melnick R.L."/>
            <person name="Guiltinan M.J."/>
            <person name="Tyler B.M."/>
            <person name="Meinhardt L.W."/>
            <person name="Bailey B.A."/>
        </authorList>
    </citation>
    <scope>NUCLEOTIDE SEQUENCE [LARGE SCALE GENOMIC DNA]</scope>
    <source>
        <strain evidence="12">zdho120</strain>
    </source>
</reference>
<sequence>MNGIMLHVIRTLLVKTGLPTNLWGEAFKFVIVAHNFSPSKAIQGRTPYELFEGRKPNVSGLRVWGCAVIYFVPKVKRIGKHDPTAREALFLGYPESSIGYRVLDLVFGRIVESRDVTFREQWTTM</sequence>
<dbReference type="Pfam" id="PF25597">
    <property type="entry name" value="SH3_retrovirus"/>
    <property type="match status" value="1"/>
</dbReference>
<dbReference type="GO" id="GO:0003676">
    <property type="term" value="F:nucleic acid binding"/>
    <property type="evidence" value="ECO:0007669"/>
    <property type="project" value="InterPro"/>
</dbReference>
<dbReference type="PANTHER" id="PTHR42648:SF11">
    <property type="entry name" value="TRANSPOSON TY4-P GAG-POL POLYPROTEIN"/>
    <property type="match status" value="1"/>
</dbReference>
<evidence type="ECO:0000256" key="4">
    <source>
        <dbReference type="ARBA" id="ARBA00022801"/>
    </source>
</evidence>
<protein>
    <submittedName>
        <fullName evidence="11">Integrase, catalytic core protein</fullName>
    </submittedName>
</protein>
<dbReference type="InterPro" id="IPR012337">
    <property type="entry name" value="RNaseH-like_sf"/>
</dbReference>
<evidence type="ECO:0000256" key="3">
    <source>
        <dbReference type="ARBA" id="ARBA00022759"/>
    </source>
</evidence>
<dbReference type="GO" id="GO:0003887">
    <property type="term" value="F:DNA-directed DNA polymerase activity"/>
    <property type="evidence" value="ECO:0007669"/>
    <property type="project" value="UniProtKB-KW"/>
</dbReference>
<dbReference type="GO" id="GO:0046872">
    <property type="term" value="F:metal ion binding"/>
    <property type="evidence" value="ECO:0007669"/>
    <property type="project" value="UniProtKB-KW"/>
</dbReference>
<evidence type="ECO:0000259" key="10">
    <source>
        <dbReference type="Pfam" id="PF25597"/>
    </source>
</evidence>
<keyword evidence="5" id="KW-0460">Magnesium</keyword>
<comment type="caution">
    <text evidence="11">The sequence shown here is derived from an EMBL/GenBank/DDBJ whole genome shotgun (WGS) entry which is preliminary data.</text>
</comment>
<evidence type="ECO:0000256" key="8">
    <source>
        <dbReference type="ARBA" id="ARBA00022932"/>
    </source>
</evidence>
<dbReference type="Proteomes" id="UP000198211">
    <property type="component" value="Unassembled WGS sequence"/>
</dbReference>
<evidence type="ECO:0000256" key="2">
    <source>
        <dbReference type="ARBA" id="ARBA00022723"/>
    </source>
</evidence>